<dbReference type="EMBL" id="SPQS01000004">
    <property type="protein sequence ID" value="TFV77982.1"/>
    <property type="molecule type" value="Genomic_DNA"/>
</dbReference>
<sequence>MTANRIVVLSTSLGPISAQSPPDPVAPMLIKVAAKIRCNLQARLSAKPCIIGMVIPARLA</sequence>
<dbReference type="RefSeq" id="WP_135163201.1">
    <property type="nucleotide sequence ID" value="NZ_SPQS01000004.1"/>
</dbReference>
<reference evidence="1 2" key="1">
    <citation type="submission" date="2019-03" db="EMBL/GenBank/DDBJ databases">
        <title>Bradyrhizobium strains diversity.</title>
        <authorList>
            <person name="Urquiaga M.C.O."/>
            <person name="Hungria M."/>
            <person name="Delamuta J.R.M."/>
            <person name="Klepa M.S."/>
        </authorList>
    </citation>
    <scope>NUCLEOTIDE SEQUENCE [LARGE SCALE GENOMIC DNA]</scope>
    <source>
        <strain evidence="1 2">CNPSo 3426</strain>
    </source>
</reference>
<accession>A0A4Y9PF15</accession>
<evidence type="ECO:0000313" key="1">
    <source>
        <dbReference type="EMBL" id="TFV77982.1"/>
    </source>
</evidence>
<protein>
    <submittedName>
        <fullName evidence="1">Uncharacterized protein</fullName>
    </submittedName>
</protein>
<comment type="caution">
    <text evidence="1">The sequence shown here is derived from an EMBL/GenBank/DDBJ whole genome shotgun (WGS) entry which is preliminary data.</text>
</comment>
<name>A0A4Y9PF15_9BRAD</name>
<dbReference type="AlphaFoldDB" id="A0A4Y9PF15"/>
<dbReference type="Proteomes" id="UP000297700">
    <property type="component" value="Unassembled WGS sequence"/>
</dbReference>
<evidence type="ECO:0000313" key="2">
    <source>
        <dbReference type="Proteomes" id="UP000297700"/>
    </source>
</evidence>
<proteinExistence type="predicted"/>
<gene>
    <name evidence="1" type="ORF">E4K64_09130</name>
</gene>
<organism evidence="1 2">
    <name type="scientific">Bradyrhizobium frederickii</name>
    <dbReference type="NCBI Taxonomy" id="2560054"/>
    <lineage>
        <taxon>Bacteria</taxon>
        <taxon>Pseudomonadati</taxon>
        <taxon>Pseudomonadota</taxon>
        <taxon>Alphaproteobacteria</taxon>
        <taxon>Hyphomicrobiales</taxon>
        <taxon>Nitrobacteraceae</taxon>
        <taxon>Bradyrhizobium</taxon>
    </lineage>
</organism>